<sequence>MMSPEGTADAAEPPEVVALTAVLPKAVVLASAPCVVVAPSNILSACHVTVKGTVAELFLYSDGTIVEPPEVAASAADPLELSMVHTYELLSCPGYRSRL</sequence>
<keyword evidence="2" id="KW-1185">Reference proteome</keyword>
<dbReference type="Proteomes" id="UP001479290">
    <property type="component" value="Unassembled WGS sequence"/>
</dbReference>
<evidence type="ECO:0000313" key="2">
    <source>
        <dbReference type="Proteomes" id="UP001479290"/>
    </source>
</evidence>
<reference evidence="1 2" key="1">
    <citation type="submission" date="2024-05" db="EMBL/GenBank/DDBJ databases">
        <title>A high-quality chromosomal-level genome assembly of Topmouth culter (Culter alburnus).</title>
        <authorList>
            <person name="Zhao H."/>
        </authorList>
    </citation>
    <scope>NUCLEOTIDE SEQUENCE [LARGE SCALE GENOMIC DNA]</scope>
    <source>
        <strain evidence="1">CATC2023</strain>
        <tissue evidence="1">Muscle</tissue>
    </source>
</reference>
<dbReference type="AlphaFoldDB" id="A0AAW2B6T5"/>
<dbReference type="EMBL" id="JAWDJR010000001">
    <property type="protein sequence ID" value="KAK9980737.1"/>
    <property type="molecule type" value="Genomic_DNA"/>
</dbReference>
<evidence type="ECO:0000313" key="1">
    <source>
        <dbReference type="EMBL" id="KAK9980737.1"/>
    </source>
</evidence>
<organism evidence="1 2">
    <name type="scientific">Culter alburnus</name>
    <name type="common">Topmouth culter</name>
    <dbReference type="NCBI Taxonomy" id="194366"/>
    <lineage>
        <taxon>Eukaryota</taxon>
        <taxon>Metazoa</taxon>
        <taxon>Chordata</taxon>
        <taxon>Craniata</taxon>
        <taxon>Vertebrata</taxon>
        <taxon>Euteleostomi</taxon>
        <taxon>Actinopterygii</taxon>
        <taxon>Neopterygii</taxon>
        <taxon>Teleostei</taxon>
        <taxon>Ostariophysi</taxon>
        <taxon>Cypriniformes</taxon>
        <taxon>Xenocyprididae</taxon>
        <taxon>Xenocypridinae</taxon>
        <taxon>Culter</taxon>
    </lineage>
</organism>
<accession>A0AAW2B6T5</accession>
<proteinExistence type="predicted"/>
<gene>
    <name evidence="1" type="ORF">ABG768_000326</name>
</gene>
<name>A0AAW2B6T5_CULAL</name>
<comment type="caution">
    <text evidence="1">The sequence shown here is derived from an EMBL/GenBank/DDBJ whole genome shotgun (WGS) entry which is preliminary data.</text>
</comment>
<protein>
    <submittedName>
        <fullName evidence="1">Uncharacterized protein</fullName>
    </submittedName>
</protein>